<feature type="region of interest" description="Disordered" evidence="1">
    <location>
        <begin position="1"/>
        <end position="29"/>
    </location>
</feature>
<evidence type="ECO:0000313" key="2">
    <source>
        <dbReference type="EMBL" id="TNN28296.1"/>
    </source>
</evidence>
<dbReference type="Proteomes" id="UP000314294">
    <property type="component" value="Unassembled WGS sequence"/>
</dbReference>
<comment type="caution">
    <text evidence="2">The sequence shown here is derived from an EMBL/GenBank/DDBJ whole genome shotgun (WGS) entry which is preliminary data.</text>
</comment>
<protein>
    <submittedName>
        <fullName evidence="2">Uncharacterized protein</fullName>
    </submittedName>
</protein>
<dbReference type="EMBL" id="SRLO01007060">
    <property type="protein sequence ID" value="TNN28296.1"/>
    <property type="molecule type" value="Genomic_DNA"/>
</dbReference>
<evidence type="ECO:0000256" key="1">
    <source>
        <dbReference type="SAM" id="MobiDB-lite"/>
    </source>
</evidence>
<feature type="compositionally biased region" description="Low complexity" evidence="1">
    <location>
        <begin position="1"/>
        <end position="25"/>
    </location>
</feature>
<organism evidence="2 3">
    <name type="scientific">Liparis tanakae</name>
    <name type="common">Tanaka's snailfish</name>
    <dbReference type="NCBI Taxonomy" id="230148"/>
    <lineage>
        <taxon>Eukaryota</taxon>
        <taxon>Metazoa</taxon>
        <taxon>Chordata</taxon>
        <taxon>Craniata</taxon>
        <taxon>Vertebrata</taxon>
        <taxon>Euteleostomi</taxon>
        <taxon>Actinopterygii</taxon>
        <taxon>Neopterygii</taxon>
        <taxon>Teleostei</taxon>
        <taxon>Neoteleostei</taxon>
        <taxon>Acanthomorphata</taxon>
        <taxon>Eupercaria</taxon>
        <taxon>Perciformes</taxon>
        <taxon>Cottioidei</taxon>
        <taxon>Cottales</taxon>
        <taxon>Liparidae</taxon>
        <taxon>Liparis</taxon>
    </lineage>
</organism>
<evidence type="ECO:0000313" key="3">
    <source>
        <dbReference type="Proteomes" id="UP000314294"/>
    </source>
</evidence>
<dbReference type="AlphaFoldDB" id="A0A4Z2EHL0"/>
<keyword evidence="3" id="KW-1185">Reference proteome</keyword>
<proteinExistence type="predicted"/>
<accession>A0A4Z2EHL0</accession>
<reference evidence="2 3" key="1">
    <citation type="submission" date="2019-03" db="EMBL/GenBank/DDBJ databases">
        <title>First draft genome of Liparis tanakae, snailfish: a comprehensive survey of snailfish specific genes.</title>
        <authorList>
            <person name="Kim W."/>
            <person name="Song I."/>
            <person name="Jeong J.-H."/>
            <person name="Kim D."/>
            <person name="Kim S."/>
            <person name="Ryu S."/>
            <person name="Song J.Y."/>
            <person name="Lee S.K."/>
        </authorList>
    </citation>
    <scope>NUCLEOTIDE SEQUENCE [LARGE SCALE GENOMIC DNA]</scope>
    <source>
        <tissue evidence="2">Muscle</tissue>
    </source>
</reference>
<gene>
    <name evidence="2" type="ORF">EYF80_061556</name>
</gene>
<sequence>MSPCGVSSTASTAPSSAAVTPHSSSGLSSVTVCRQWAAETGGSKGRQRPLVELVFNRFHSRFTASLATSSTGFFWSFIATAAPSNPAQLWETTTGCRR</sequence>
<name>A0A4Z2EHL0_9TELE</name>